<dbReference type="Pfam" id="PF21357">
    <property type="entry name" value="EIF3E_C"/>
    <property type="match status" value="1"/>
</dbReference>
<evidence type="ECO:0000259" key="6">
    <source>
        <dbReference type="PROSITE" id="PS50250"/>
    </source>
</evidence>
<accession>A0A9N8VPJ6</accession>
<dbReference type="PIRSF" id="PIRSF016255">
    <property type="entry name" value="eIF3e_su6"/>
    <property type="match status" value="1"/>
</dbReference>
<dbReference type="GO" id="GO:0001732">
    <property type="term" value="P:formation of cytoplasmic translation initiation complex"/>
    <property type="evidence" value="ECO:0007669"/>
    <property type="project" value="UniProtKB-UniRule"/>
</dbReference>
<dbReference type="SMART" id="SM01186">
    <property type="entry name" value="eIF3_N"/>
    <property type="match status" value="1"/>
</dbReference>
<organism evidence="7 8">
    <name type="scientific">Paraglomus occultum</name>
    <dbReference type="NCBI Taxonomy" id="144539"/>
    <lineage>
        <taxon>Eukaryota</taxon>
        <taxon>Fungi</taxon>
        <taxon>Fungi incertae sedis</taxon>
        <taxon>Mucoromycota</taxon>
        <taxon>Glomeromycotina</taxon>
        <taxon>Glomeromycetes</taxon>
        <taxon>Paraglomerales</taxon>
        <taxon>Paraglomeraceae</taxon>
        <taxon>Paraglomus</taxon>
    </lineage>
</organism>
<dbReference type="InterPro" id="IPR036390">
    <property type="entry name" value="WH_DNA-bd_sf"/>
</dbReference>
<keyword evidence="2 4" id="KW-0396">Initiation factor</keyword>
<proteinExistence type="inferred from homology"/>
<protein>
    <recommendedName>
        <fullName evidence="4 5">Eukaryotic translation initiation factor 3 subunit E</fullName>
        <shortName evidence="4">eIF3e</shortName>
    </recommendedName>
</protein>
<dbReference type="Pfam" id="PF09440">
    <property type="entry name" value="eIF3_N"/>
    <property type="match status" value="1"/>
</dbReference>
<evidence type="ECO:0000313" key="7">
    <source>
        <dbReference type="EMBL" id="CAG8457954.1"/>
    </source>
</evidence>
<comment type="similarity">
    <text evidence="4 5">Belongs to the eIF-3 subunit E family.</text>
</comment>
<sequence>MADYDLTPRMIPYLDRHLVFPLLEFLQLNEIYPAKDLYKAKYDLLAKTNMVDFIADLHKRINETEETPEEFTRKREEVLQTLQEFQSEAQKVLDIIENPEVLANLRQDKLQNLHYLEKNFGLTEEMANTLYQLAQFQYNCGNYGGASDMLYHFRILSTDNELNLSALWGKLASDILDVNWEAALEELQRLRETIDSRPVVSPLHQLQQRTWFIHWSIFVFFNHPKGRDDIIDLFLQTQYINTIQTSCPWILRYLTTAVVTNKRRKNILKDLIKIIQQESYEYRDPITEFIESLYIKFDFEGAQKKLKECEEVLRSDFFLVATKNDFIENARYLISETYCRIHLKIDISGLSKTLNLSPEAGEKWIVNLIRDTRVDAKIDFKENTVVMNKIHTPICQQVIERTRGLSFRSQVLASTIEKHEAQNAAALAEAVIE</sequence>
<comment type="function">
    <text evidence="4">Component of the eukaryotic translation initiation factor 3 (eIF-3) complex, which is involved in protein synthesis of a specialized repertoire of mRNAs and, together with other initiation factors, stimulates binding of mRNA and methionyl-tRNAi to the 40S ribosome. The eIF-3 complex specifically targets and initiates translation of a subset of mRNAs involved in cell proliferation.</text>
</comment>
<keyword evidence="8" id="KW-1185">Reference proteome</keyword>
<dbReference type="Pfam" id="PF01399">
    <property type="entry name" value="PCI"/>
    <property type="match status" value="1"/>
</dbReference>
<dbReference type="GO" id="GO:0033290">
    <property type="term" value="C:eukaryotic 48S preinitiation complex"/>
    <property type="evidence" value="ECO:0007669"/>
    <property type="project" value="UniProtKB-UniRule"/>
</dbReference>
<feature type="domain" description="PCI" evidence="6">
    <location>
        <begin position="219"/>
        <end position="392"/>
    </location>
</feature>
<dbReference type="CDD" id="cd21378">
    <property type="entry name" value="eIF3E"/>
    <property type="match status" value="1"/>
</dbReference>
<evidence type="ECO:0000256" key="2">
    <source>
        <dbReference type="ARBA" id="ARBA00022540"/>
    </source>
</evidence>
<name>A0A9N8VPJ6_9GLOM</name>
<dbReference type="InterPro" id="IPR019010">
    <property type="entry name" value="eIF3e_N"/>
</dbReference>
<evidence type="ECO:0000256" key="1">
    <source>
        <dbReference type="ARBA" id="ARBA00022490"/>
    </source>
</evidence>
<dbReference type="AlphaFoldDB" id="A0A9N8VPJ6"/>
<dbReference type="GO" id="GO:0071540">
    <property type="term" value="C:eukaryotic translation initiation factor 3 complex, eIF3e"/>
    <property type="evidence" value="ECO:0007669"/>
    <property type="project" value="UniProtKB-UniRule"/>
</dbReference>
<dbReference type="PANTHER" id="PTHR10317">
    <property type="entry name" value="EUKARYOTIC TRANSLATION INITIATION FACTOR 3 SUBUNIT E"/>
    <property type="match status" value="1"/>
</dbReference>
<evidence type="ECO:0000313" key="8">
    <source>
        <dbReference type="Proteomes" id="UP000789572"/>
    </source>
</evidence>
<dbReference type="InterPro" id="IPR016650">
    <property type="entry name" value="eIF3e"/>
</dbReference>
<evidence type="ECO:0000256" key="4">
    <source>
        <dbReference type="HAMAP-Rule" id="MF_03004"/>
    </source>
</evidence>
<keyword evidence="1 4" id="KW-0963">Cytoplasm</keyword>
<evidence type="ECO:0000256" key="5">
    <source>
        <dbReference type="PIRNR" id="PIRNR016255"/>
    </source>
</evidence>
<dbReference type="GO" id="GO:0016282">
    <property type="term" value="C:eukaryotic 43S preinitiation complex"/>
    <property type="evidence" value="ECO:0007669"/>
    <property type="project" value="UniProtKB-UniRule"/>
</dbReference>
<comment type="subunit">
    <text evidence="4 5">Component of the eukaryotic translation initiation factor 3 (eIF-3) complex.</text>
</comment>
<dbReference type="PROSITE" id="PS50250">
    <property type="entry name" value="PCI"/>
    <property type="match status" value="1"/>
</dbReference>
<dbReference type="EMBL" id="CAJVPJ010000020">
    <property type="protein sequence ID" value="CAG8457954.1"/>
    <property type="molecule type" value="Genomic_DNA"/>
</dbReference>
<dbReference type="HAMAP" id="MF_03004">
    <property type="entry name" value="eIF3e"/>
    <property type="match status" value="1"/>
</dbReference>
<dbReference type="InterPro" id="IPR000717">
    <property type="entry name" value="PCI_dom"/>
</dbReference>
<comment type="subcellular location">
    <subcellularLocation>
        <location evidence="4 5">Cytoplasm</location>
    </subcellularLocation>
</comment>
<dbReference type="OrthoDB" id="417252at2759"/>
<comment type="caution">
    <text evidence="7">The sequence shown here is derived from an EMBL/GenBank/DDBJ whole genome shotgun (WGS) entry which is preliminary data.</text>
</comment>
<keyword evidence="3 4" id="KW-0648">Protein biosynthesis</keyword>
<dbReference type="Proteomes" id="UP000789572">
    <property type="component" value="Unassembled WGS sequence"/>
</dbReference>
<reference evidence="7" key="1">
    <citation type="submission" date="2021-06" db="EMBL/GenBank/DDBJ databases">
        <authorList>
            <person name="Kallberg Y."/>
            <person name="Tangrot J."/>
            <person name="Rosling A."/>
        </authorList>
    </citation>
    <scope>NUCLEOTIDE SEQUENCE</scope>
    <source>
        <strain evidence="7">IA702</strain>
    </source>
</reference>
<gene>
    <name evidence="4" type="primary">INT6</name>
    <name evidence="7" type="ORF">POCULU_LOCUS401</name>
</gene>
<dbReference type="GO" id="GO:0003743">
    <property type="term" value="F:translation initiation factor activity"/>
    <property type="evidence" value="ECO:0007669"/>
    <property type="project" value="UniProtKB-UniRule"/>
</dbReference>
<evidence type="ECO:0000256" key="3">
    <source>
        <dbReference type="ARBA" id="ARBA00022917"/>
    </source>
</evidence>
<dbReference type="SUPFAM" id="SSF46785">
    <property type="entry name" value="Winged helix' DNA-binding domain"/>
    <property type="match status" value="1"/>
</dbReference>